<evidence type="ECO:0000313" key="3">
    <source>
        <dbReference type="Proteomes" id="UP000297549"/>
    </source>
</evidence>
<name>A0A4Z0PXG2_9BACT</name>
<dbReference type="EMBL" id="SRLC01000002">
    <property type="protein sequence ID" value="TGE21974.1"/>
    <property type="molecule type" value="Genomic_DNA"/>
</dbReference>
<organism evidence="2 3">
    <name type="scientific">Hymenobacter aquaticus</name>
    <dbReference type="NCBI Taxonomy" id="1867101"/>
    <lineage>
        <taxon>Bacteria</taxon>
        <taxon>Pseudomonadati</taxon>
        <taxon>Bacteroidota</taxon>
        <taxon>Cytophagia</taxon>
        <taxon>Cytophagales</taxon>
        <taxon>Hymenobacteraceae</taxon>
        <taxon>Hymenobacter</taxon>
    </lineage>
</organism>
<protein>
    <submittedName>
        <fullName evidence="2">DUF3857 domain-containing protein</fullName>
    </submittedName>
</protein>
<accession>A0A4Z0PXG2</accession>
<comment type="caution">
    <text evidence="2">The sequence shown here is derived from an EMBL/GenBank/DDBJ whole genome shotgun (WGS) entry which is preliminary data.</text>
</comment>
<dbReference type="InterPro" id="IPR024618">
    <property type="entry name" value="DUF3857"/>
</dbReference>
<sequence length="666" mass="75124">MLLMKSILRFPSLLGLFLLWLLVLDARAQAIPAGLTHANYSWDAKRQRLPLTEAEAQLPALLLLDFSAQEYFYDAKTDKLGLYSTNHSIVRVNSTDAIERFNKIYVPVQDGALLWLKARTISPRGEVVEINQSNIKELKDQDGARGLKIFAVEGVEKGSEIEYVYMRQRSASYFGREYLQADLPARTVTFELISPEQLTFDTRVYHGPKASRDTILAGKHVVRLALKDVAAVREEGFAHPQAERMRIEYKLAYNSGRGRERLFTWAEASQYIHRSLYTYSKDETKAVDKLVKQMSVPAGSAPEQIQFVENYIKTNFNPTEGGGGEAELSRTIASRNATDLGFTRLFAAVFRKLNIEHEAVVTSDRTVSPFDESFDTWNYLDNYIFYFPATKQLLAPSRPDYRYGMVPAEWTANPGLFVRTVKLGTTESAVGKVKDIPTLTADQSPNDLDIKVQFAPSLDKSQVSIRYIMGGYNAQVIQPFYSLIPEEKRTEIAQELIKSCVPDATFKSLKVLNGERGLSPLTKPFIVEAGVESAALLNRAGPKYLFKVGELLGPQSELYQADARQFDVENEFNRRYNRVITFELPAGYSARNLKDLNFDVKAGPDATAPLFLFQSSYAVQGQTVTVTIKEHYQQIHWPKKDFEAFREVVNAAANFNKVVLVLEKKG</sequence>
<dbReference type="OrthoDB" id="1153981at2"/>
<dbReference type="Pfam" id="PF12969">
    <property type="entry name" value="DUF3857"/>
    <property type="match status" value="1"/>
</dbReference>
<proteinExistence type="predicted"/>
<keyword evidence="3" id="KW-1185">Reference proteome</keyword>
<dbReference type="AlphaFoldDB" id="A0A4Z0PXG2"/>
<evidence type="ECO:0000313" key="2">
    <source>
        <dbReference type="EMBL" id="TGE21974.1"/>
    </source>
</evidence>
<reference evidence="2 3" key="1">
    <citation type="submission" date="2019-04" db="EMBL/GenBank/DDBJ databases">
        <authorList>
            <person name="Feng G."/>
            <person name="Zhang J."/>
            <person name="Zhu H."/>
        </authorList>
    </citation>
    <scope>NUCLEOTIDE SEQUENCE [LARGE SCALE GENOMIC DNA]</scope>
    <source>
        <strain evidence="2 3">JCM 31653</strain>
    </source>
</reference>
<gene>
    <name evidence="2" type="ORF">E5K00_17105</name>
</gene>
<feature type="domain" description="DUF3857" evidence="1">
    <location>
        <begin position="84"/>
        <end position="232"/>
    </location>
</feature>
<dbReference type="Proteomes" id="UP000297549">
    <property type="component" value="Unassembled WGS sequence"/>
</dbReference>
<dbReference type="Gene3D" id="2.60.40.3140">
    <property type="match status" value="1"/>
</dbReference>
<evidence type="ECO:0000259" key="1">
    <source>
        <dbReference type="Pfam" id="PF12969"/>
    </source>
</evidence>